<dbReference type="Proteomes" id="UP000319980">
    <property type="component" value="Unassembled WGS sequence"/>
</dbReference>
<gene>
    <name evidence="1" type="ORF">FQY83_16805</name>
</gene>
<dbReference type="PANTHER" id="PTHR30528">
    <property type="entry name" value="CYTOPLASMIC PROTEIN"/>
    <property type="match status" value="1"/>
</dbReference>
<proteinExistence type="predicted"/>
<protein>
    <submittedName>
        <fullName evidence="1">Winged helix-turn-helix domain-containing protein</fullName>
    </submittedName>
</protein>
<dbReference type="OrthoDB" id="9787207at2"/>
<dbReference type="EMBL" id="VOHK01000009">
    <property type="protein sequence ID" value="TWT17583.1"/>
    <property type="molecule type" value="Genomic_DNA"/>
</dbReference>
<dbReference type="Pfam" id="PF06224">
    <property type="entry name" value="AlkZ-like"/>
    <property type="match status" value="1"/>
</dbReference>
<name>A0A5C5TTQ9_9GAMM</name>
<keyword evidence="2" id="KW-1185">Reference proteome</keyword>
<reference evidence="1 2" key="1">
    <citation type="journal article" date="2008" name="Int. J. Syst. Evol. Microbiol.">
        <title>Luteimonas marina sp. nov., isolated from seawater.</title>
        <authorList>
            <person name="Baik K.S."/>
            <person name="Park S.C."/>
            <person name="Kim M.S."/>
            <person name="Kim E.M."/>
            <person name="Park C."/>
            <person name="Chun J."/>
            <person name="Seong C.N."/>
        </authorList>
    </citation>
    <scope>NUCLEOTIDE SEQUENCE [LARGE SCALE GENOMIC DNA]</scope>
    <source>
        <strain evidence="1 2">FR1330</strain>
    </source>
</reference>
<comment type="caution">
    <text evidence="1">The sequence shown here is derived from an EMBL/GenBank/DDBJ whole genome shotgun (WGS) entry which is preliminary data.</text>
</comment>
<dbReference type="PANTHER" id="PTHR30528:SF0">
    <property type="entry name" value="CYTOPLASMIC PROTEIN"/>
    <property type="match status" value="1"/>
</dbReference>
<evidence type="ECO:0000313" key="1">
    <source>
        <dbReference type="EMBL" id="TWT17583.1"/>
    </source>
</evidence>
<sequence>MRCSQTEGRSVTVKLSLAQARRIALAAQGFGDRRHATPTLRTFSRTMARTGVLQIDSVNVLQRAHYMPLFSRMGPYDTGLLARASEQAPRRMVEYWAHVAAFMPVELWPYMGHRMRHYRERGHAWTIMRHNPKLVDALLAEVRERGASTPRDLDDGLPRAKTHWGWNWSDTKKALEYLFFTGELAIAGRNAAFERLYDLPERVIPAHVLAQPAPTDAQAHIELVRRAAISHGIATEACLRDYYRMHHDHSRPALAALVEAGELLPAAVEGWPRPAYLHRDARLPRRIDARALLSPFDPVVWERERTERLFGFHYRIEIYVPEHKRRHGYYVLPFLLGDRLVARVDLKADRKAGVLVVRSAHAEAQAPAETAPALAAELRALAGWLGLSDIRVERRGGLASALRAAVRLAG</sequence>
<accession>A0A5C5TTQ9</accession>
<dbReference type="InterPro" id="IPR009351">
    <property type="entry name" value="AlkZ-like"/>
</dbReference>
<evidence type="ECO:0000313" key="2">
    <source>
        <dbReference type="Proteomes" id="UP000319980"/>
    </source>
</evidence>
<organism evidence="1 2">
    <name type="scientific">Luteimonas marina</name>
    <dbReference type="NCBI Taxonomy" id="488485"/>
    <lineage>
        <taxon>Bacteria</taxon>
        <taxon>Pseudomonadati</taxon>
        <taxon>Pseudomonadota</taxon>
        <taxon>Gammaproteobacteria</taxon>
        <taxon>Lysobacterales</taxon>
        <taxon>Lysobacteraceae</taxon>
        <taxon>Luteimonas</taxon>
    </lineage>
</organism>
<dbReference type="AlphaFoldDB" id="A0A5C5TTQ9"/>